<keyword evidence="3" id="KW-1185">Reference proteome</keyword>
<sequence>MYSIGFPDVGLKLNIYGDMFREDVVKFFDIVKREKGQGMKALWNILDDKKTPWKPWKDHQHRPFNEWKPWHEYSHLQSRTIEIGEKVTETLGVATATRDSFLVAACGMLNEVVLNFAREAGIEVHDKFQDGILVKRIFGDSEDDDDVQEWVLRGWRKYDLNRLTSPLLRLPFELRLQIYELVLGDRQIHIFFVPWQHKQRIKNGQPYTETIKGGFRFEVLQKREDPWKMDRKALRKLASPSPDAQITLLSGVCRQLYHETALLPQQMNTWSFETVHAMERYILKENKMPLMQRRAVQTLYCKERLPKVLEKKFGGLKAIIWKDGKKLRWQDLTLFPEVAWKDRQELRERSWRW</sequence>
<proteinExistence type="predicted"/>
<dbReference type="PANTHER" id="PTHR38790:SF4">
    <property type="entry name" value="2EXR DOMAIN-CONTAINING PROTEIN"/>
    <property type="match status" value="1"/>
</dbReference>
<dbReference type="InterPro" id="IPR056632">
    <property type="entry name" value="DUF7730"/>
</dbReference>
<gene>
    <name evidence="2" type="ORF">Daus18300_010723</name>
</gene>
<evidence type="ECO:0000313" key="3">
    <source>
        <dbReference type="Proteomes" id="UP001583177"/>
    </source>
</evidence>
<feature type="domain" description="DUF7730" evidence="1">
    <location>
        <begin position="164"/>
        <end position="278"/>
    </location>
</feature>
<dbReference type="PANTHER" id="PTHR38790">
    <property type="entry name" value="2EXR DOMAIN-CONTAINING PROTEIN-RELATED"/>
    <property type="match status" value="1"/>
</dbReference>
<evidence type="ECO:0000259" key="1">
    <source>
        <dbReference type="Pfam" id="PF24864"/>
    </source>
</evidence>
<protein>
    <recommendedName>
        <fullName evidence="1">DUF7730 domain-containing protein</fullName>
    </recommendedName>
</protein>
<comment type="caution">
    <text evidence="2">The sequence shown here is derived from an EMBL/GenBank/DDBJ whole genome shotgun (WGS) entry which is preliminary data.</text>
</comment>
<dbReference type="Pfam" id="PF24864">
    <property type="entry name" value="DUF7730"/>
    <property type="match status" value="1"/>
</dbReference>
<evidence type="ECO:0000313" key="2">
    <source>
        <dbReference type="EMBL" id="KAL1856456.1"/>
    </source>
</evidence>
<reference evidence="2 3" key="1">
    <citation type="journal article" date="2024" name="IMA Fungus">
        <title>IMA Genome - F19 : A genome assembly and annotation guide to empower mycologists, including annotated draft genome sequences of Ceratocystis pirilliformis, Diaporthe australafricana, Fusarium ophioides, Paecilomyces lecythidis, and Sporothrix stenoceras.</title>
        <authorList>
            <person name="Aylward J."/>
            <person name="Wilson A.M."/>
            <person name="Visagie C.M."/>
            <person name="Spraker J."/>
            <person name="Barnes I."/>
            <person name="Buitendag C."/>
            <person name="Ceriani C."/>
            <person name="Del Mar Angel L."/>
            <person name="du Plessis D."/>
            <person name="Fuchs T."/>
            <person name="Gasser K."/>
            <person name="Kramer D."/>
            <person name="Li W."/>
            <person name="Munsamy K."/>
            <person name="Piso A."/>
            <person name="Price J.L."/>
            <person name="Sonnekus B."/>
            <person name="Thomas C."/>
            <person name="van der Nest A."/>
            <person name="van Dijk A."/>
            <person name="van Heerden A."/>
            <person name="van Vuuren N."/>
            <person name="Yilmaz N."/>
            <person name="Duong T.A."/>
            <person name="van der Merwe N.A."/>
            <person name="Wingfield M.J."/>
            <person name="Wingfield B.D."/>
        </authorList>
    </citation>
    <scope>NUCLEOTIDE SEQUENCE [LARGE SCALE GENOMIC DNA]</scope>
    <source>
        <strain evidence="2 3">CMW 18300</strain>
    </source>
</reference>
<dbReference type="Proteomes" id="UP001583177">
    <property type="component" value="Unassembled WGS sequence"/>
</dbReference>
<organism evidence="2 3">
    <name type="scientific">Diaporthe australafricana</name>
    <dbReference type="NCBI Taxonomy" id="127596"/>
    <lineage>
        <taxon>Eukaryota</taxon>
        <taxon>Fungi</taxon>
        <taxon>Dikarya</taxon>
        <taxon>Ascomycota</taxon>
        <taxon>Pezizomycotina</taxon>
        <taxon>Sordariomycetes</taxon>
        <taxon>Sordariomycetidae</taxon>
        <taxon>Diaporthales</taxon>
        <taxon>Diaporthaceae</taxon>
        <taxon>Diaporthe</taxon>
    </lineage>
</organism>
<name>A0ABR3W9Y3_9PEZI</name>
<accession>A0ABR3W9Y3</accession>
<dbReference type="EMBL" id="JAWRVE010000121">
    <property type="protein sequence ID" value="KAL1856456.1"/>
    <property type="molecule type" value="Genomic_DNA"/>
</dbReference>